<accession>A0A9Q3PE92</accession>
<dbReference type="EMBL" id="AVOT02065355">
    <property type="protein sequence ID" value="MBW0557467.1"/>
    <property type="molecule type" value="Genomic_DNA"/>
</dbReference>
<name>A0A9Q3PE92_9BASI</name>
<gene>
    <name evidence="1" type="ORF">O181_097182</name>
</gene>
<dbReference type="AlphaFoldDB" id="A0A9Q3PE92"/>
<reference evidence="1" key="1">
    <citation type="submission" date="2021-03" db="EMBL/GenBank/DDBJ databases">
        <title>Draft genome sequence of rust myrtle Austropuccinia psidii MF-1, a brazilian biotype.</title>
        <authorList>
            <person name="Quecine M.C."/>
            <person name="Pachon D.M.R."/>
            <person name="Bonatelli M.L."/>
            <person name="Correr F.H."/>
            <person name="Franceschini L.M."/>
            <person name="Leite T.F."/>
            <person name="Margarido G.R.A."/>
            <person name="Almeida C.A."/>
            <person name="Ferrarezi J.A."/>
            <person name="Labate C.A."/>
        </authorList>
    </citation>
    <scope>NUCLEOTIDE SEQUENCE</scope>
    <source>
        <strain evidence="1">MF-1</strain>
    </source>
</reference>
<organism evidence="1 2">
    <name type="scientific">Austropuccinia psidii MF-1</name>
    <dbReference type="NCBI Taxonomy" id="1389203"/>
    <lineage>
        <taxon>Eukaryota</taxon>
        <taxon>Fungi</taxon>
        <taxon>Dikarya</taxon>
        <taxon>Basidiomycota</taxon>
        <taxon>Pucciniomycotina</taxon>
        <taxon>Pucciniomycetes</taxon>
        <taxon>Pucciniales</taxon>
        <taxon>Sphaerophragmiaceae</taxon>
        <taxon>Austropuccinia</taxon>
    </lineage>
</organism>
<proteinExistence type="predicted"/>
<evidence type="ECO:0000313" key="1">
    <source>
        <dbReference type="EMBL" id="MBW0557467.1"/>
    </source>
</evidence>
<comment type="caution">
    <text evidence="1">The sequence shown here is derived from an EMBL/GenBank/DDBJ whole genome shotgun (WGS) entry which is preliminary data.</text>
</comment>
<sequence>MENSFEEAIFNIERDRPMSWFLNVTGMKKDRELPFITNAESSNTSSARSFMEDSPNTVSNLITAQYRCKHLYWIHQYRFFNHTIMVSQHSNSRLCHKHEE</sequence>
<keyword evidence="2" id="KW-1185">Reference proteome</keyword>
<protein>
    <submittedName>
        <fullName evidence="1">Uncharacterized protein</fullName>
    </submittedName>
</protein>
<evidence type="ECO:0000313" key="2">
    <source>
        <dbReference type="Proteomes" id="UP000765509"/>
    </source>
</evidence>
<dbReference type="Proteomes" id="UP000765509">
    <property type="component" value="Unassembled WGS sequence"/>
</dbReference>